<keyword evidence="10 11" id="KW-0998">Cell outer membrane</keyword>
<dbReference type="PROSITE" id="PS52016">
    <property type="entry name" value="TONB_DEPENDENT_REC_3"/>
    <property type="match status" value="1"/>
</dbReference>
<dbReference type="OrthoDB" id="7208812at2"/>
<evidence type="ECO:0000256" key="11">
    <source>
        <dbReference type="PROSITE-ProRule" id="PRU01360"/>
    </source>
</evidence>
<evidence type="ECO:0000256" key="13">
    <source>
        <dbReference type="SAM" id="SignalP"/>
    </source>
</evidence>
<feature type="domain" description="TonB-dependent receptor-like beta-barrel" evidence="14">
    <location>
        <begin position="271"/>
        <end position="711"/>
    </location>
</feature>
<dbReference type="GO" id="GO:0006826">
    <property type="term" value="P:iron ion transport"/>
    <property type="evidence" value="ECO:0007669"/>
    <property type="project" value="UniProtKB-KW"/>
</dbReference>
<keyword evidence="2 11" id="KW-0813">Transport</keyword>
<evidence type="ECO:0000259" key="15">
    <source>
        <dbReference type="Pfam" id="PF07715"/>
    </source>
</evidence>
<keyword evidence="7" id="KW-0406">Ion transport</keyword>
<evidence type="ECO:0000256" key="6">
    <source>
        <dbReference type="ARBA" id="ARBA00023004"/>
    </source>
</evidence>
<evidence type="ECO:0000256" key="10">
    <source>
        <dbReference type="ARBA" id="ARBA00023237"/>
    </source>
</evidence>
<dbReference type="AlphaFoldDB" id="U2YPS4"/>
<dbReference type="eggNOG" id="COG4773">
    <property type="taxonomic scope" value="Bacteria"/>
</dbReference>
<evidence type="ECO:0000256" key="12">
    <source>
        <dbReference type="RuleBase" id="RU003357"/>
    </source>
</evidence>
<feature type="chain" id="PRO_5030177796" evidence="13">
    <location>
        <begin position="31"/>
        <end position="745"/>
    </location>
</feature>
<dbReference type="Gene3D" id="2.40.170.20">
    <property type="entry name" value="TonB-dependent receptor, beta-barrel domain"/>
    <property type="match status" value="1"/>
</dbReference>
<evidence type="ECO:0000256" key="2">
    <source>
        <dbReference type="ARBA" id="ARBA00022448"/>
    </source>
</evidence>
<proteinExistence type="inferred from homology"/>
<evidence type="ECO:0000256" key="1">
    <source>
        <dbReference type="ARBA" id="ARBA00004571"/>
    </source>
</evidence>
<evidence type="ECO:0000256" key="5">
    <source>
        <dbReference type="ARBA" id="ARBA00022692"/>
    </source>
</evidence>
<evidence type="ECO:0000256" key="7">
    <source>
        <dbReference type="ARBA" id="ARBA00023065"/>
    </source>
</evidence>
<dbReference type="RefSeq" id="WP_021691743.1">
    <property type="nucleotide sequence ID" value="NZ_BASZ01000013.1"/>
</dbReference>
<organism evidence="16 17">
    <name type="scientific">Caenibius tardaugens NBRC 16725</name>
    <dbReference type="NCBI Taxonomy" id="1219035"/>
    <lineage>
        <taxon>Bacteria</taxon>
        <taxon>Pseudomonadati</taxon>
        <taxon>Pseudomonadota</taxon>
        <taxon>Alphaproteobacteria</taxon>
        <taxon>Sphingomonadales</taxon>
        <taxon>Erythrobacteraceae</taxon>
        <taxon>Caenibius</taxon>
    </lineage>
</organism>
<dbReference type="EMBL" id="BASZ01000013">
    <property type="protein sequence ID" value="GAD50925.1"/>
    <property type="molecule type" value="Genomic_DNA"/>
</dbReference>
<keyword evidence="16" id="KW-0675">Receptor</keyword>
<dbReference type="CDD" id="cd01347">
    <property type="entry name" value="ligand_gated_channel"/>
    <property type="match status" value="1"/>
</dbReference>
<keyword evidence="5 11" id="KW-0812">Transmembrane</keyword>
<keyword evidence="6" id="KW-0408">Iron</keyword>
<evidence type="ECO:0000259" key="14">
    <source>
        <dbReference type="Pfam" id="PF00593"/>
    </source>
</evidence>
<keyword evidence="9 11" id="KW-0472">Membrane</keyword>
<keyword evidence="17" id="KW-1185">Reference proteome</keyword>
<dbReference type="KEGG" id="ntd:EGO55_19850"/>
<comment type="subcellular location">
    <subcellularLocation>
        <location evidence="1 11">Cell outer membrane</location>
        <topology evidence="1 11">Multi-pass membrane protein</topology>
    </subcellularLocation>
</comment>
<dbReference type="InterPro" id="IPR039426">
    <property type="entry name" value="TonB-dep_rcpt-like"/>
</dbReference>
<dbReference type="Proteomes" id="UP000016568">
    <property type="component" value="Unassembled WGS sequence"/>
</dbReference>
<dbReference type="InterPro" id="IPR036942">
    <property type="entry name" value="Beta-barrel_TonB_sf"/>
</dbReference>
<dbReference type="Pfam" id="PF07715">
    <property type="entry name" value="Plug"/>
    <property type="match status" value="1"/>
</dbReference>
<evidence type="ECO:0000256" key="3">
    <source>
        <dbReference type="ARBA" id="ARBA00022452"/>
    </source>
</evidence>
<evidence type="ECO:0000256" key="4">
    <source>
        <dbReference type="ARBA" id="ARBA00022496"/>
    </source>
</evidence>
<accession>U2YPS4</accession>
<evidence type="ECO:0000256" key="8">
    <source>
        <dbReference type="ARBA" id="ARBA00023077"/>
    </source>
</evidence>
<dbReference type="SUPFAM" id="SSF56935">
    <property type="entry name" value="Porins"/>
    <property type="match status" value="1"/>
</dbReference>
<sequence>MSQRVHRARFRTIAAALSISPFVFASAAHAQDAPPTPADTLADIVVTASRMGETRLQDTPLAVSAIGGDMLSERGITDVQDLKAYVPSLQVSDLSGFTQLYIRGVGSNIVFVGSDPSTTIHVDGVYMARPLSYFNDFLDVERIEVLRGPQGTLYGRNSVGGTINVVSRKPSDKFTGEVQAQIGTYETYGLKAYVSGPLTQSGIRASLAADISGHDAYRKNVSTGNDIEDGRSRGVRGQLLVPVGDGEVILRADWSRQSGALGQYPKLLRPTGVPLDDGILGNYKKVSMDLDNHTVTKSYGGAIDLSLPLGDSVTLHSLTSYREFRGRIVSDADSSAITLLRTTIGDIRQHQFSQELTLDARLGPVHFVGGGFYFRERNNEPLTLNIIPAGITLIQRPIVTAESYAFFGQADITLTDTLSLTAGLRWTKESKHFDLDNYYVFSSNFDPKIAEQAPRLIGIPGFSDPYFVDVRRKADALTPKFGINFRPRQGMLIYASATRGFKSGGYDIGTTNAIDAAAGYGPEYLWAYEVGAKTDLLDGKLRANISAFLYDYTDLQVQNFVQTGLTFGAITQNAATARVKGVELELMAKPARGLQLFANVSYLDAHYRSYPSAFVTQFANFDARGKRLNNAPKWSATFGGSYTHDLGNSGAITAGVDAHVQSTVYFTAANDGVNGFTGYPEQQGSYGLVNAHLAWSSASDLWKVVLSGSNILDREYILGTANYTAAIAGRPGRPRLVTLSVARKF</sequence>
<evidence type="ECO:0000313" key="17">
    <source>
        <dbReference type="Proteomes" id="UP000016568"/>
    </source>
</evidence>
<comment type="similarity">
    <text evidence="11 12">Belongs to the TonB-dependent receptor family.</text>
</comment>
<gene>
    <name evidence="16" type="ORF">NT2_13_00110</name>
</gene>
<name>U2YPS4_9SPHN</name>
<keyword evidence="4" id="KW-0410">Iron transport</keyword>
<evidence type="ECO:0000256" key="9">
    <source>
        <dbReference type="ARBA" id="ARBA00023136"/>
    </source>
</evidence>
<feature type="signal peptide" evidence="13">
    <location>
        <begin position="1"/>
        <end position="30"/>
    </location>
</feature>
<protein>
    <submittedName>
        <fullName evidence="16">Putative TonB-dependent receptor</fullName>
    </submittedName>
</protein>
<keyword evidence="3 11" id="KW-1134">Transmembrane beta strand</keyword>
<dbReference type="Pfam" id="PF00593">
    <property type="entry name" value="TonB_dep_Rec_b-barrel"/>
    <property type="match status" value="1"/>
</dbReference>
<dbReference type="PANTHER" id="PTHR32552:SF81">
    <property type="entry name" value="TONB-DEPENDENT OUTER MEMBRANE RECEPTOR"/>
    <property type="match status" value="1"/>
</dbReference>
<keyword evidence="13" id="KW-0732">Signal</keyword>
<comment type="caution">
    <text evidence="16">The sequence shown here is derived from an EMBL/GenBank/DDBJ whole genome shotgun (WGS) entry which is preliminary data.</text>
</comment>
<keyword evidence="8 12" id="KW-0798">TonB box</keyword>
<reference evidence="16 17" key="1">
    <citation type="submission" date="2013-09" db="EMBL/GenBank/DDBJ databases">
        <title>Whole genome shotgun sequence of Novosphingobium tardaugens NBRC 16725.</title>
        <authorList>
            <person name="Isaki S."/>
            <person name="Hosoyama A."/>
            <person name="Tsuchikane K."/>
            <person name="Katsumata H."/>
            <person name="Ando Y."/>
            <person name="Yamazaki S."/>
            <person name="Fujita N."/>
        </authorList>
    </citation>
    <scope>NUCLEOTIDE SEQUENCE [LARGE SCALE GENOMIC DNA]</scope>
    <source>
        <strain evidence="16 17">NBRC 16725</strain>
    </source>
</reference>
<evidence type="ECO:0000313" key="16">
    <source>
        <dbReference type="EMBL" id="GAD50925.1"/>
    </source>
</evidence>
<feature type="domain" description="TonB-dependent receptor plug" evidence="15">
    <location>
        <begin position="56"/>
        <end position="162"/>
    </location>
</feature>
<dbReference type="InterPro" id="IPR000531">
    <property type="entry name" value="Beta-barrel_TonB"/>
</dbReference>
<dbReference type="GO" id="GO:0009279">
    <property type="term" value="C:cell outer membrane"/>
    <property type="evidence" value="ECO:0007669"/>
    <property type="project" value="UniProtKB-SubCell"/>
</dbReference>
<dbReference type="InterPro" id="IPR012910">
    <property type="entry name" value="Plug_dom"/>
</dbReference>
<dbReference type="PANTHER" id="PTHR32552">
    <property type="entry name" value="FERRICHROME IRON RECEPTOR-RELATED"/>
    <property type="match status" value="1"/>
</dbReference>